<feature type="region of interest" description="Disordered" evidence="1">
    <location>
        <begin position="736"/>
        <end position="763"/>
    </location>
</feature>
<name>A0ABS8A7J7_9BACT</name>
<dbReference type="SUPFAM" id="SSF89372">
    <property type="entry name" value="Fucose-specific lectin"/>
    <property type="match status" value="1"/>
</dbReference>
<reference evidence="2" key="1">
    <citation type="submission" date="2021-10" db="EMBL/GenBank/DDBJ databases">
        <authorList>
            <person name="Dean J.D."/>
            <person name="Kim M.K."/>
            <person name="Newey C.N."/>
            <person name="Stoker T.S."/>
            <person name="Thompson D.W."/>
            <person name="Grose J.H."/>
        </authorList>
    </citation>
    <scope>NUCLEOTIDE SEQUENCE</scope>
    <source>
        <strain evidence="2">BT635</strain>
    </source>
</reference>
<dbReference type="EMBL" id="JAJADQ010000001">
    <property type="protein sequence ID" value="MCB2376368.1"/>
    <property type="molecule type" value="Genomic_DNA"/>
</dbReference>
<accession>A0ABS8A7J7</accession>
<keyword evidence="3" id="KW-1185">Reference proteome</keyword>
<evidence type="ECO:0000313" key="3">
    <source>
        <dbReference type="Proteomes" id="UP001165297"/>
    </source>
</evidence>
<dbReference type="RefSeq" id="WP_226182227.1">
    <property type="nucleotide sequence ID" value="NZ_JAJADQ010000001.1"/>
</dbReference>
<comment type="caution">
    <text evidence="2">The sequence shown here is derived from an EMBL/GenBank/DDBJ whole genome shotgun (WGS) entry which is preliminary data.</text>
</comment>
<proteinExistence type="predicted"/>
<evidence type="ECO:0000313" key="2">
    <source>
        <dbReference type="EMBL" id="MCB2376368.1"/>
    </source>
</evidence>
<dbReference type="Proteomes" id="UP001165297">
    <property type="component" value="Unassembled WGS sequence"/>
</dbReference>
<organism evidence="2 3">
    <name type="scientific">Hymenobacter nitidus</name>
    <dbReference type="NCBI Taxonomy" id="2880929"/>
    <lineage>
        <taxon>Bacteria</taxon>
        <taxon>Pseudomonadati</taxon>
        <taxon>Bacteroidota</taxon>
        <taxon>Cytophagia</taxon>
        <taxon>Cytophagales</taxon>
        <taxon>Hymenobacteraceae</taxon>
        <taxon>Hymenobacter</taxon>
    </lineage>
</organism>
<protein>
    <submittedName>
        <fullName evidence="2">Uncharacterized protein</fullName>
    </submittedName>
</protein>
<sequence length="763" mass="87131">MLRRFLERSITMAGVCGDVYDEAERTQDIQDLDSIQAKFIGRAAFWWNTTYDTREDSLHFARTYVNTRRLLAQDSTLIVQGAVFEFIRGRNETTSSADRIRIPGWVLRAWGQKPDTVRYFVSANIAFVPNDTLDPTRNDRSQVFEVPDVTRLEARMWLYYRACSYLATGIEALHLGQMQLMARKDESNDYAATRELLDKIRRFAQEGAPGFAQPNGLTGTRRKWVVLDCHSKRLIRSRGQDLFDFYSMPVRSGKLYTSANTKSFYSEGVYGTEMVLNSCGTEESLYQDHEGPGLFLVELDNGLSSRLAPDIRPEFVMWGWDEISWFGSQPAAYRADWLRYVHRWLACNDPQVLLQMPGRRGLSLFDENKQERHPQYRFNGTQLEKKRIREIWEGRYDSLVPLYSVPDARAARSLTIEADGAIYWVDSTTHTIESARWNAAAPVPGWVRSRVGAAADAAGDLVVEYPGSLFYRTLKNQVEYYKLDNATQRWVHYSTGGPANVGGHLVFENAGTFLNPQITPTLYYRSLDGRLEYLQFVDSTSTWAHQRVRRVRVDDTPGAIVSVATGVVACIAGRNLRVFERRGQRWTNQSPWDGKNDVQSHLVWYKEREQPHPLASQGRFYYRTVTNDLGANRYDHVTHKWDSFSYADVLNVGGDIIVKDPAELLYRTTDHRIASLRWGCPEGAGQGPGWVPSTYVGVQNCYQNLVRQRDNSFFFLGPQSTVHYLTWEGIKCLPPRPAVEADQTPDAGARGARREKRPATGNE</sequence>
<gene>
    <name evidence="2" type="ORF">LGH70_02160</name>
</gene>
<evidence type="ECO:0000256" key="1">
    <source>
        <dbReference type="SAM" id="MobiDB-lite"/>
    </source>
</evidence>